<dbReference type="Gene3D" id="3.40.50.970">
    <property type="match status" value="1"/>
</dbReference>
<feature type="transmembrane region" description="Helical" evidence="2">
    <location>
        <begin position="556"/>
        <end position="577"/>
    </location>
</feature>
<dbReference type="EMBL" id="LSRX01001739">
    <property type="protein sequence ID" value="OLP77594.1"/>
    <property type="molecule type" value="Genomic_DNA"/>
</dbReference>
<dbReference type="InterPro" id="IPR005474">
    <property type="entry name" value="Transketolase_N"/>
</dbReference>
<dbReference type="AlphaFoldDB" id="A0A1Q9C3U8"/>
<evidence type="ECO:0000313" key="4">
    <source>
        <dbReference type="EMBL" id="OLP77594.1"/>
    </source>
</evidence>
<dbReference type="SUPFAM" id="SSF52518">
    <property type="entry name" value="Thiamin diphosphate-binding fold (THDP-binding)"/>
    <property type="match status" value="1"/>
</dbReference>
<dbReference type="OrthoDB" id="427180at2759"/>
<feature type="domain" description="Transketolase N-terminal" evidence="3">
    <location>
        <begin position="84"/>
        <end position="140"/>
    </location>
</feature>
<dbReference type="Pfam" id="PF00456">
    <property type="entry name" value="Transketolase_N"/>
    <property type="match status" value="1"/>
</dbReference>
<proteinExistence type="predicted"/>
<feature type="transmembrane region" description="Helical" evidence="2">
    <location>
        <begin position="398"/>
        <end position="418"/>
    </location>
</feature>
<feature type="transmembrane region" description="Helical" evidence="2">
    <location>
        <begin position="302"/>
        <end position="327"/>
    </location>
</feature>
<feature type="transmembrane region" description="Helical" evidence="2">
    <location>
        <begin position="424"/>
        <end position="448"/>
    </location>
</feature>
<keyword evidence="5" id="KW-1185">Reference proteome</keyword>
<comment type="caution">
    <text evidence="4">The sequence shown here is derived from an EMBL/GenBank/DDBJ whole genome shotgun (WGS) entry which is preliminary data.</text>
</comment>
<protein>
    <submittedName>
        <fullName evidence="4">Transketolase 2</fullName>
    </submittedName>
</protein>
<reference evidence="4 5" key="1">
    <citation type="submission" date="2016-02" db="EMBL/GenBank/DDBJ databases">
        <title>Genome analysis of coral dinoflagellate symbionts highlights evolutionary adaptations to a symbiotic lifestyle.</title>
        <authorList>
            <person name="Aranda M."/>
            <person name="Li Y."/>
            <person name="Liew Y.J."/>
            <person name="Baumgarten S."/>
            <person name="Simakov O."/>
            <person name="Wilson M."/>
            <person name="Piel J."/>
            <person name="Ashoor H."/>
            <person name="Bougouffa S."/>
            <person name="Bajic V.B."/>
            <person name="Ryu T."/>
            <person name="Ravasi T."/>
            <person name="Bayer T."/>
            <person name="Micklem G."/>
            <person name="Kim H."/>
            <person name="Bhak J."/>
            <person name="Lajeunesse T.C."/>
            <person name="Voolstra C.R."/>
        </authorList>
    </citation>
    <scope>NUCLEOTIDE SEQUENCE [LARGE SCALE GENOMIC DNA]</scope>
    <source>
        <strain evidence="4 5">CCMP2467</strain>
    </source>
</reference>
<feature type="transmembrane region" description="Helical" evidence="2">
    <location>
        <begin position="621"/>
        <end position="644"/>
    </location>
</feature>
<dbReference type="Proteomes" id="UP000186817">
    <property type="component" value="Unassembled WGS sequence"/>
</dbReference>
<evidence type="ECO:0000313" key="5">
    <source>
        <dbReference type="Proteomes" id="UP000186817"/>
    </source>
</evidence>
<feature type="region of interest" description="Disordered" evidence="1">
    <location>
        <begin position="653"/>
        <end position="687"/>
    </location>
</feature>
<evidence type="ECO:0000259" key="3">
    <source>
        <dbReference type="Pfam" id="PF00456"/>
    </source>
</evidence>
<keyword evidence="2" id="KW-0812">Transmembrane</keyword>
<feature type="transmembrane region" description="Helical" evidence="2">
    <location>
        <begin position="523"/>
        <end position="544"/>
    </location>
</feature>
<feature type="transmembrane region" description="Helical" evidence="2">
    <location>
        <begin position="16"/>
        <end position="35"/>
    </location>
</feature>
<evidence type="ECO:0000256" key="2">
    <source>
        <dbReference type="SAM" id="Phobius"/>
    </source>
</evidence>
<feature type="transmembrane region" description="Helical" evidence="2">
    <location>
        <begin position="589"/>
        <end position="609"/>
    </location>
</feature>
<dbReference type="InterPro" id="IPR029061">
    <property type="entry name" value="THDP-binding"/>
</dbReference>
<sequence>MADAAEAGKPQSQAEFILYTTLRIIGVLVSIYMFLMGLDMMGSSFLVLGGKGAGDLFTIVDNPDLIFGAKERKDVDKVAIKKDELVISCLRSLAMDAIQKANSGHPGTPMARALRLALLWGDFLEQMGAGTSCCKKDEIVEVSNVIHQNHHEEAPGPIPELETESAGMEAEKSVEPFEPFPPESFDQPRLSVDPMLLRGISLRKSLRKLGRIWMTKPSQLTSTDHQVLSDASVKVDRFDVFISHTWETSAKLKIWALTLQTGWRCIVVSWLVFNLLAAFLSISDSLPPLNPYWFSHGYWSGWVVMAPWMRIAGILSFVVGLAVAAYWPNWPRSDLAFVDVVSIDQADPSMTQRGVYGLGGFLALSRELMVLWSPPLFTRLWCVFELAAFRKANPNGKIVLAPLYVEVLVGIILLWLLFMQILHFLLYTFVPASQIFVFLGLLPILLCIHQARKTFGQKRQLLANLRKFDLSLASCSNDFDRRFIYAGIRAWYGSYEAFTEYVRGPVFQELVSPLLSFQVPLRYWILIGLFEMSSLLEFTVAFIRGGAPIELVLSQLLASVLSQILWRLLAMQLVFFLCDRCSFSGFGCIDLLVSFGIWLLVVAFLFGSFQLTGFAEANGLALSAASALLASVASFLSFGGYTCLMRRLSPKRGSFTPNDSPILDEKQGPKRGSSTPDVSPALGENQA</sequence>
<name>A0A1Q9C3U8_SYMMI</name>
<gene>
    <name evidence="4" type="primary">tktB</name>
    <name evidence="4" type="ORF">AK812_SmicGene42330</name>
</gene>
<accession>A0A1Q9C3U8</accession>
<keyword evidence="2" id="KW-0472">Membrane</keyword>
<keyword evidence="2" id="KW-1133">Transmembrane helix</keyword>
<feature type="transmembrane region" description="Helical" evidence="2">
    <location>
        <begin position="261"/>
        <end position="282"/>
    </location>
</feature>
<evidence type="ECO:0000256" key="1">
    <source>
        <dbReference type="SAM" id="MobiDB-lite"/>
    </source>
</evidence>
<organism evidence="4 5">
    <name type="scientific">Symbiodinium microadriaticum</name>
    <name type="common">Dinoflagellate</name>
    <name type="synonym">Zooxanthella microadriatica</name>
    <dbReference type="NCBI Taxonomy" id="2951"/>
    <lineage>
        <taxon>Eukaryota</taxon>
        <taxon>Sar</taxon>
        <taxon>Alveolata</taxon>
        <taxon>Dinophyceae</taxon>
        <taxon>Suessiales</taxon>
        <taxon>Symbiodiniaceae</taxon>
        <taxon>Symbiodinium</taxon>
    </lineage>
</organism>